<evidence type="ECO:0000256" key="7">
    <source>
        <dbReference type="ARBA" id="ARBA00023136"/>
    </source>
</evidence>
<dbReference type="InterPro" id="IPR018422">
    <property type="entry name" value="Cation/H_exchanger_CPA1"/>
</dbReference>
<dbReference type="GO" id="GO:0005886">
    <property type="term" value="C:plasma membrane"/>
    <property type="evidence" value="ECO:0000318"/>
    <property type="project" value="GO_Central"/>
</dbReference>
<evidence type="ECO:0000256" key="11">
    <source>
        <dbReference type="SAM" id="MobiDB-lite"/>
    </source>
</evidence>
<evidence type="ECO:0000313" key="14">
    <source>
        <dbReference type="EMBL" id="GAQ82671.1"/>
    </source>
</evidence>
<dbReference type="Pfam" id="PF00999">
    <property type="entry name" value="Na_H_Exchanger"/>
    <property type="match status" value="1"/>
</dbReference>
<feature type="transmembrane region" description="Helical" evidence="12">
    <location>
        <begin position="49"/>
        <end position="67"/>
    </location>
</feature>
<comment type="catalytic activity">
    <reaction evidence="10">
        <text>K(+)(in) + H(+)(out) = K(+)(out) + H(+)(in)</text>
        <dbReference type="Rhea" id="RHEA:29467"/>
        <dbReference type="ChEBI" id="CHEBI:15378"/>
        <dbReference type="ChEBI" id="CHEBI:29103"/>
    </reaction>
</comment>
<evidence type="ECO:0000256" key="10">
    <source>
        <dbReference type="ARBA" id="ARBA00047912"/>
    </source>
</evidence>
<dbReference type="GO" id="GO:0098719">
    <property type="term" value="P:sodium ion import across plasma membrane"/>
    <property type="evidence" value="ECO:0000318"/>
    <property type="project" value="GO_Central"/>
</dbReference>
<evidence type="ECO:0000256" key="4">
    <source>
        <dbReference type="ARBA" id="ARBA00022989"/>
    </source>
</evidence>
<feature type="transmembrane region" description="Helical" evidence="12">
    <location>
        <begin position="299"/>
        <end position="318"/>
    </location>
</feature>
<gene>
    <name evidence="14" type="ORF">KFL_001190140</name>
</gene>
<evidence type="ECO:0000256" key="2">
    <source>
        <dbReference type="ARBA" id="ARBA00022448"/>
    </source>
</evidence>
<dbReference type="OrthoDB" id="196264at2759"/>
<dbReference type="AlphaFoldDB" id="A0A0U9HLG0"/>
<accession>A0A0U9HLG0</accession>
<feature type="transmembrane region" description="Helical" evidence="12">
    <location>
        <begin position="141"/>
        <end position="163"/>
    </location>
</feature>
<keyword evidence="2" id="KW-0813">Transport</keyword>
<dbReference type="SMR" id="A0A0U9HLG0"/>
<evidence type="ECO:0000256" key="5">
    <source>
        <dbReference type="ARBA" id="ARBA00023053"/>
    </source>
</evidence>
<comment type="subcellular location">
    <subcellularLocation>
        <location evidence="1">Membrane</location>
        <topology evidence="1">Multi-pass membrane protein</topology>
    </subcellularLocation>
</comment>
<organism evidence="14 15">
    <name type="scientific">Klebsormidium nitens</name>
    <name type="common">Green alga</name>
    <name type="synonym">Ulothrix nitens</name>
    <dbReference type="NCBI Taxonomy" id="105231"/>
    <lineage>
        <taxon>Eukaryota</taxon>
        <taxon>Viridiplantae</taxon>
        <taxon>Streptophyta</taxon>
        <taxon>Klebsormidiophyceae</taxon>
        <taxon>Klebsormidiales</taxon>
        <taxon>Klebsormidiaceae</taxon>
        <taxon>Klebsormidium</taxon>
    </lineage>
</organism>
<sequence>MVLQSVAAAWEESDHMHVWALVLIVTLLLLCIVLGHLLEESRFFNEATIAILLGLVSGALFIASGGSQTTSLLHFDTEIFFIYLLPPIIFNAGFSVKKKQFFRNFFPIILYGVVGVFVSTAVITAAAKITFPRFGIRKLTIADYLALGTIFSATDSVCVLQILNQDETPLLYSLVFGEGVVNDATTVVLFRAFQTFNVAEFSAGVYLNILLNFVYLLLASTALGVGVGLLSAYTIKRLYLGKHSTDREIAVMILMAYLSYIMAEMAQLSSILTVFFCGIVMSHYTWHNVTESSRITTRHAFATMSFIAETFIFLYVGLDGVEMTKWKQTHSTEALGMFSVLLIATLVGRAAFVFPISAIANRTRGSNNRITIRHQIIIWWSGLMRGAVSIALAYSQFSQSGDTQNPEHATVIATTMAVVLFSTLAFGSVSKPIIEENGLAAPLLSGGSYSGGSMDFDLALPISSLTSGPSVTALLAAPSGTAHRLWRAFDNKFMRPSFGGFGFSPIEREEGTETSHRVRRSDSTRLVPYQAPDPPTPSKAADPPILE</sequence>
<keyword evidence="15" id="KW-1185">Reference proteome</keyword>
<dbReference type="Gene3D" id="6.10.140.1330">
    <property type="match status" value="1"/>
</dbReference>
<evidence type="ECO:0000256" key="1">
    <source>
        <dbReference type="ARBA" id="ARBA00004141"/>
    </source>
</evidence>
<feature type="transmembrane region" description="Helical" evidence="12">
    <location>
        <begin position="108"/>
        <end position="129"/>
    </location>
</feature>
<dbReference type="EMBL" id="DF237068">
    <property type="protein sequence ID" value="GAQ82671.1"/>
    <property type="molecule type" value="Genomic_DNA"/>
</dbReference>
<dbReference type="GO" id="GO:0015385">
    <property type="term" value="F:sodium:proton antiporter activity"/>
    <property type="evidence" value="ECO:0000318"/>
    <property type="project" value="GO_Central"/>
</dbReference>
<evidence type="ECO:0000256" key="12">
    <source>
        <dbReference type="SAM" id="Phobius"/>
    </source>
</evidence>
<evidence type="ECO:0000256" key="9">
    <source>
        <dbReference type="ARBA" id="ARBA00047524"/>
    </source>
</evidence>
<evidence type="ECO:0000256" key="8">
    <source>
        <dbReference type="ARBA" id="ARBA00023201"/>
    </source>
</evidence>
<evidence type="ECO:0000259" key="13">
    <source>
        <dbReference type="Pfam" id="PF00999"/>
    </source>
</evidence>
<feature type="transmembrane region" description="Helical" evidence="12">
    <location>
        <begin position="16"/>
        <end position="37"/>
    </location>
</feature>
<dbReference type="GO" id="GO:0051453">
    <property type="term" value="P:regulation of intracellular pH"/>
    <property type="evidence" value="ECO:0000318"/>
    <property type="project" value="GO_Central"/>
</dbReference>
<dbReference type="InterPro" id="IPR006153">
    <property type="entry name" value="Cation/H_exchanger_TM"/>
</dbReference>
<dbReference type="PANTHER" id="PTHR10110:SF197">
    <property type="entry name" value="SODIUM_HYDROGEN EXCHANGER"/>
    <property type="match status" value="1"/>
</dbReference>
<dbReference type="GO" id="GO:0071805">
    <property type="term" value="P:potassium ion transmembrane transport"/>
    <property type="evidence" value="ECO:0000318"/>
    <property type="project" value="GO_Central"/>
</dbReference>
<feature type="transmembrane region" description="Helical" evidence="12">
    <location>
        <begin position="338"/>
        <end position="356"/>
    </location>
</feature>
<dbReference type="InterPro" id="IPR004709">
    <property type="entry name" value="NaH_exchanger"/>
</dbReference>
<name>A0A0U9HLG0_KLENI</name>
<keyword evidence="5" id="KW-0915">Sodium</keyword>
<keyword evidence="8" id="KW-0739">Sodium transport</keyword>
<proteinExistence type="predicted"/>
<evidence type="ECO:0000313" key="15">
    <source>
        <dbReference type="Proteomes" id="UP000054558"/>
    </source>
</evidence>
<comment type="catalytic activity">
    <reaction evidence="9">
        <text>Na(+)(in) + H(+)(out) = Na(+)(out) + H(+)(in)</text>
        <dbReference type="Rhea" id="RHEA:29419"/>
        <dbReference type="ChEBI" id="CHEBI:15378"/>
        <dbReference type="ChEBI" id="CHEBI:29101"/>
    </reaction>
</comment>
<feature type="compositionally biased region" description="Basic and acidic residues" evidence="11">
    <location>
        <begin position="506"/>
        <end position="523"/>
    </location>
</feature>
<feature type="transmembrane region" description="Helical" evidence="12">
    <location>
        <begin position="170"/>
        <end position="193"/>
    </location>
</feature>
<keyword evidence="3 12" id="KW-0812">Transmembrane</keyword>
<protein>
    <submittedName>
        <fullName evidence="14">Na+/H+ antiporter</fullName>
    </submittedName>
</protein>
<feature type="domain" description="Cation/H+ exchanger transmembrane" evidence="13">
    <location>
        <begin position="28"/>
        <end position="434"/>
    </location>
</feature>
<dbReference type="PANTHER" id="PTHR10110">
    <property type="entry name" value="SODIUM/HYDROGEN EXCHANGER"/>
    <property type="match status" value="1"/>
</dbReference>
<feature type="transmembrane region" description="Helical" evidence="12">
    <location>
        <begin position="79"/>
        <end position="96"/>
    </location>
</feature>
<feature type="region of interest" description="Disordered" evidence="11">
    <location>
        <begin position="504"/>
        <end position="547"/>
    </location>
</feature>
<feature type="transmembrane region" description="Helical" evidence="12">
    <location>
        <begin position="269"/>
        <end position="287"/>
    </location>
</feature>
<feature type="transmembrane region" description="Helical" evidence="12">
    <location>
        <begin position="409"/>
        <end position="429"/>
    </location>
</feature>
<keyword evidence="7 12" id="KW-0472">Membrane</keyword>
<keyword evidence="6" id="KW-0406">Ion transport</keyword>
<keyword evidence="4 12" id="KW-1133">Transmembrane helix</keyword>
<evidence type="ECO:0000256" key="3">
    <source>
        <dbReference type="ARBA" id="ARBA00022692"/>
    </source>
</evidence>
<dbReference type="Proteomes" id="UP000054558">
    <property type="component" value="Unassembled WGS sequence"/>
</dbReference>
<feature type="transmembrane region" description="Helical" evidence="12">
    <location>
        <begin position="213"/>
        <end position="235"/>
    </location>
</feature>
<dbReference type="PRINTS" id="PR01084">
    <property type="entry name" value="NAHEXCHNGR"/>
</dbReference>
<feature type="transmembrane region" description="Helical" evidence="12">
    <location>
        <begin position="247"/>
        <end position="263"/>
    </location>
</feature>
<evidence type="ECO:0000256" key="6">
    <source>
        <dbReference type="ARBA" id="ARBA00023065"/>
    </source>
</evidence>
<dbReference type="STRING" id="105231.A0A0U9HLG0"/>
<dbReference type="OMA" id="RHTMSEH"/>
<feature type="transmembrane region" description="Helical" evidence="12">
    <location>
        <begin position="377"/>
        <end position="397"/>
    </location>
</feature>
<dbReference type="GO" id="GO:0015386">
    <property type="term" value="F:potassium:proton antiporter activity"/>
    <property type="evidence" value="ECO:0000318"/>
    <property type="project" value="GO_Central"/>
</dbReference>
<reference evidence="14 15" key="1">
    <citation type="journal article" date="2014" name="Nat. Commun.">
        <title>Klebsormidium flaccidum genome reveals primary factors for plant terrestrial adaptation.</title>
        <authorList>
            <person name="Hori K."/>
            <person name="Maruyama F."/>
            <person name="Fujisawa T."/>
            <person name="Togashi T."/>
            <person name="Yamamoto N."/>
            <person name="Seo M."/>
            <person name="Sato S."/>
            <person name="Yamada T."/>
            <person name="Mori H."/>
            <person name="Tajima N."/>
            <person name="Moriyama T."/>
            <person name="Ikeuchi M."/>
            <person name="Watanabe M."/>
            <person name="Wada H."/>
            <person name="Kobayashi K."/>
            <person name="Saito M."/>
            <person name="Masuda T."/>
            <person name="Sasaki-Sekimoto Y."/>
            <person name="Mashiguchi K."/>
            <person name="Awai K."/>
            <person name="Shimojima M."/>
            <person name="Masuda S."/>
            <person name="Iwai M."/>
            <person name="Nobusawa T."/>
            <person name="Narise T."/>
            <person name="Kondo S."/>
            <person name="Saito H."/>
            <person name="Sato R."/>
            <person name="Murakawa M."/>
            <person name="Ihara Y."/>
            <person name="Oshima-Yamada Y."/>
            <person name="Ohtaka K."/>
            <person name="Satoh M."/>
            <person name="Sonobe K."/>
            <person name="Ishii M."/>
            <person name="Ohtani R."/>
            <person name="Kanamori-Sato M."/>
            <person name="Honoki R."/>
            <person name="Miyazaki D."/>
            <person name="Mochizuki H."/>
            <person name="Umetsu J."/>
            <person name="Higashi K."/>
            <person name="Shibata D."/>
            <person name="Kamiya Y."/>
            <person name="Sato N."/>
            <person name="Nakamura Y."/>
            <person name="Tabata S."/>
            <person name="Ida S."/>
            <person name="Kurokawa K."/>
            <person name="Ohta H."/>
        </authorList>
    </citation>
    <scope>NUCLEOTIDE SEQUENCE [LARGE SCALE GENOMIC DNA]</scope>
    <source>
        <strain evidence="14 15">NIES-2285</strain>
    </source>
</reference>